<dbReference type="Pfam" id="PF03781">
    <property type="entry name" value="FGE-sulfatase"/>
    <property type="match status" value="1"/>
</dbReference>
<evidence type="ECO:0000259" key="2">
    <source>
        <dbReference type="Pfam" id="PF03781"/>
    </source>
</evidence>
<dbReference type="InterPro" id="IPR051043">
    <property type="entry name" value="Sulfatase_Mod_Factor_Kinase"/>
</dbReference>
<proteinExistence type="predicted"/>
<sequence>MTLHCFIAISLKFWAVAICFICLLHFASGDENTCTAETAEGTETNHCGCSDLSRDAVPRDDLVGYKHVTGSATKHIANHINRNDAAPGSKLVELEGGEFIMGSEASPYPSDQEGPIRKVTVEPFSIDKRAITNADFAAFVFATDFKTDAEEFGWSFVFELLLSKE</sequence>
<dbReference type="Gene3D" id="3.90.1580.10">
    <property type="entry name" value="paralog of FGE (formylglycine-generating enzyme)"/>
    <property type="match status" value="1"/>
</dbReference>
<dbReference type="PANTHER" id="PTHR23150:SF19">
    <property type="entry name" value="FORMYLGLYCINE-GENERATING ENZYME"/>
    <property type="match status" value="1"/>
</dbReference>
<protein>
    <recommendedName>
        <fullName evidence="2">Sulfatase-modifying factor enzyme-like domain-containing protein</fullName>
    </recommendedName>
</protein>
<feature type="signal peptide" evidence="1">
    <location>
        <begin position="1"/>
        <end position="29"/>
    </location>
</feature>
<dbReference type="GO" id="GO:0005783">
    <property type="term" value="C:endoplasmic reticulum"/>
    <property type="evidence" value="ECO:0007669"/>
    <property type="project" value="TreeGrafter"/>
</dbReference>
<dbReference type="InterPro" id="IPR005532">
    <property type="entry name" value="SUMF_dom"/>
</dbReference>
<dbReference type="InterPro" id="IPR042095">
    <property type="entry name" value="SUMF_sf"/>
</dbReference>
<dbReference type="GO" id="GO:0120147">
    <property type="term" value="F:formylglycine-generating oxidase activity"/>
    <property type="evidence" value="ECO:0007669"/>
    <property type="project" value="TreeGrafter"/>
</dbReference>
<feature type="chain" id="PRO_5042155313" description="Sulfatase-modifying factor enzyme-like domain-containing protein" evidence="1">
    <location>
        <begin position="30"/>
        <end position="165"/>
    </location>
</feature>
<gene>
    <name evidence="3" type="ORF">CYMTET_32539</name>
</gene>
<keyword evidence="1" id="KW-0732">Signal</keyword>
<dbReference type="PANTHER" id="PTHR23150">
    <property type="entry name" value="SULFATASE MODIFYING FACTOR 1, 2"/>
    <property type="match status" value="1"/>
</dbReference>
<reference evidence="3 4" key="1">
    <citation type="journal article" date="2015" name="Genome Biol. Evol.">
        <title>Comparative Genomics of a Bacterivorous Green Alga Reveals Evolutionary Causalities and Consequences of Phago-Mixotrophic Mode of Nutrition.</title>
        <authorList>
            <person name="Burns J.A."/>
            <person name="Paasch A."/>
            <person name="Narechania A."/>
            <person name="Kim E."/>
        </authorList>
    </citation>
    <scope>NUCLEOTIDE SEQUENCE [LARGE SCALE GENOMIC DNA]</scope>
    <source>
        <strain evidence="3 4">PLY_AMNH</strain>
    </source>
</reference>
<name>A0AAE0FEJ5_9CHLO</name>
<comment type="caution">
    <text evidence="3">The sequence shown here is derived from an EMBL/GenBank/DDBJ whole genome shotgun (WGS) entry which is preliminary data.</text>
</comment>
<organism evidence="3 4">
    <name type="scientific">Cymbomonas tetramitiformis</name>
    <dbReference type="NCBI Taxonomy" id="36881"/>
    <lineage>
        <taxon>Eukaryota</taxon>
        <taxon>Viridiplantae</taxon>
        <taxon>Chlorophyta</taxon>
        <taxon>Pyramimonadophyceae</taxon>
        <taxon>Pyramimonadales</taxon>
        <taxon>Pyramimonadaceae</taxon>
        <taxon>Cymbomonas</taxon>
    </lineage>
</organism>
<dbReference type="Proteomes" id="UP001190700">
    <property type="component" value="Unassembled WGS sequence"/>
</dbReference>
<feature type="non-terminal residue" evidence="3">
    <location>
        <position position="165"/>
    </location>
</feature>
<evidence type="ECO:0000313" key="4">
    <source>
        <dbReference type="Proteomes" id="UP001190700"/>
    </source>
</evidence>
<keyword evidence="4" id="KW-1185">Reference proteome</keyword>
<accession>A0AAE0FEJ5</accession>
<dbReference type="InterPro" id="IPR016187">
    <property type="entry name" value="CTDL_fold"/>
</dbReference>
<evidence type="ECO:0000256" key="1">
    <source>
        <dbReference type="SAM" id="SignalP"/>
    </source>
</evidence>
<dbReference type="EMBL" id="LGRX02019545">
    <property type="protein sequence ID" value="KAK3258412.1"/>
    <property type="molecule type" value="Genomic_DNA"/>
</dbReference>
<dbReference type="SUPFAM" id="SSF56436">
    <property type="entry name" value="C-type lectin-like"/>
    <property type="match status" value="1"/>
</dbReference>
<dbReference type="AlphaFoldDB" id="A0AAE0FEJ5"/>
<evidence type="ECO:0000313" key="3">
    <source>
        <dbReference type="EMBL" id="KAK3258412.1"/>
    </source>
</evidence>
<feature type="domain" description="Sulfatase-modifying factor enzyme-like" evidence="2">
    <location>
        <begin position="90"/>
        <end position="154"/>
    </location>
</feature>